<evidence type="ECO:0000313" key="1">
    <source>
        <dbReference type="EMBL" id="URE10388.1"/>
    </source>
</evidence>
<name>A0A9E7K8A9_9LILI</name>
<proteinExistence type="predicted"/>
<organism evidence="1 2">
    <name type="scientific">Musa troglodytarum</name>
    <name type="common">fe'i banana</name>
    <dbReference type="NCBI Taxonomy" id="320322"/>
    <lineage>
        <taxon>Eukaryota</taxon>
        <taxon>Viridiplantae</taxon>
        <taxon>Streptophyta</taxon>
        <taxon>Embryophyta</taxon>
        <taxon>Tracheophyta</taxon>
        <taxon>Spermatophyta</taxon>
        <taxon>Magnoliopsida</taxon>
        <taxon>Liliopsida</taxon>
        <taxon>Zingiberales</taxon>
        <taxon>Musaceae</taxon>
        <taxon>Musa</taxon>
    </lineage>
</organism>
<keyword evidence="2" id="KW-1185">Reference proteome</keyword>
<sequence length="73" mass="8024">MYTSCDLLAGSLIPDVNSRFARVALLDSGPGKKVQNVVSPDENRGSEAFKHVQYLIDMEGKLMKKPNAGKQMK</sequence>
<dbReference type="EMBL" id="CP097508">
    <property type="protein sequence ID" value="URE10388.1"/>
    <property type="molecule type" value="Genomic_DNA"/>
</dbReference>
<accession>A0A9E7K8A9</accession>
<gene>
    <name evidence="1" type="ORF">MUK42_36537</name>
</gene>
<evidence type="ECO:0000313" key="2">
    <source>
        <dbReference type="Proteomes" id="UP001055439"/>
    </source>
</evidence>
<dbReference type="Proteomes" id="UP001055439">
    <property type="component" value="Chromosome 6"/>
</dbReference>
<reference evidence="1" key="1">
    <citation type="submission" date="2022-05" db="EMBL/GenBank/DDBJ databases">
        <title>The Musa troglodytarum L. genome provides insights into the mechanism of non-climacteric behaviour and enrichment of carotenoids.</title>
        <authorList>
            <person name="Wang J."/>
        </authorList>
    </citation>
    <scope>NUCLEOTIDE SEQUENCE</scope>
    <source>
        <tissue evidence="1">Leaf</tissue>
    </source>
</reference>
<dbReference type="AlphaFoldDB" id="A0A9E7K8A9"/>
<protein>
    <submittedName>
        <fullName evidence="1">Uncharacterized protein</fullName>
    </submittedName>
</protein>